<dbReference type="EMBL" id="CDMZ01004543">
    <property type="protein sequence ID" value="CEM50072.1"/>
    <property type="molecule type" value="Genomic_DNA"/>
</dbReference>
<feature type="region of interest" description="Disordered" evidence="1">
    <location>
        <begin position="12"/>
        <end position="95"/>
    </location>
</feature>
<evidence type="ECO:0000313" key="2">
    <source>
        <dbReference type="EMBL" id="CEM50072.1"/>
    </source>
</evidence>
<gene>
    <name evidence="2" type="ORF">Cvel_9781</name>
</gene>
<proteinExistence type="predicted"/>
<dbReference type="AlphaFoldDB" id="A0A0G4HZQ6"/>
<organism evidence="2">
    <name type="scientific">Chromera velia CCMP2878</name>
    <dbReference type="NCBI Taxonomy" id="1169474"/>
    <lineage>
        <taxon>Eukaryota</taxon>
        <taxon>Sar</taxon>
        <taxon>Alveolata</taxon>
        <taxon>Colpodellida</taxon>
        <taxon>Chromeraceae</taxon>
        <taxon>Chromera</taxon>
    </lineage>
</organism>
<evidence type="ECO:0000256" key="1">
    <source>
        <dbReference type="SAM" id="MobiDB-lite"/>
    </source>
</evidence>
<protein>
    <submittedName>
        <fullName evidence="2">Uncharacterized protein</fullName>
    </submittedName>
</protein>
<name>A0A0G4HZQ6_9ALVE</name>
<dbReference type="VEuPathDB" id="CryptoDB:Cvel_9781"/>
<feature type="compositionally biased region" description="Polar residues" evidence="1">
    <location>
        <begin position="70"/>
        <end position="80"/>
    </location>
</feature>
<reference evidence="2" key="1">
    <citation type="submission" date="2014-11" db="EMBL/GenBank/DDBJ databases">
        <authorList>
            <person name="Otto D Thomas"/>
            <person name="Naeem Raeece"/>
        </authorList>
    </citation>
    <scope>NUCLEOTIDE SEQUENCE</scope>
</reference>
<sequence length="493" mass="54394">MDSCCSCLAGCDPCKRPPKQNTHIPAAPERYPFPDTEAESGAGALGGEHPEAKALDGPSAIERGAEDSAEPNSSRSPETPQDSHRSPRNQSQIRQLNFSVSETFENVGERESKFVVAVLREVISTKDETRVLKLFTRIAEEISVEAARESGGAVSSSSEETLQRLWGNFNNLTEEERQRTVLLELNLPENHRPYTSNKFSADDVGEGGGAPDLGSLAAATQEKQVPAAAERVFLLLENEKEARERTVTCLKILNANLPDPQDNKKVDLDQFDKYETEFCRDKTKIAFKPQWGVDMAMRAWNNKEVNGAICAHTPNDQNKARCAIHKKASIMQCWDAVTYFLTSQSNAQTNLPGLGERDLYWFKQNVMTTNPQTVNALKGIEAGSVVMFEEPKSTANNRHHIIHTMISLGNGLVGGVKNMCVQAIARAKDVSNHDASEGTVFQIFDLATILEEYDYANGQWEDPMQGSDAEKRVLKVLVNSDAISKDTFCTAPE</sequence>
<accession>A0A0G4HZQ6</accession>